<evidence type="ECO:0000256" key="6">
    <source>
        <dbReference type="ARBA" id="ARBA00023136"/>
    </source>
</evidence>
<name>A0A8D8W901_9HEMI</name>
<dbReference type="InterPro" id="IPR027417">
    <property type="entry name" value="P-loop_NTPase"/>
</dbReference>
<keyword evidence="4" id="KW-0067">ATP-binding</keyword>
<keyword evidence="5 7" id="KW-1133">Transmembrane helix</keyword>
<dbReference type="PANTHER" id="PTHR43038">
    <property type="entry name" value="ATP-BINDING CASSETTE, SUB-FAMILY H, MEMBER 1"/>
    <property type="match status" value="1"/>
</dbReference>
<feature type="transmembrane region" description="Helical" evidence="7">
    <location>
        <begin position="625"/>
        <end position="649"/>
    </location>
</feature>
<feature type="transmembrane region" description="Helical" evidence="7">
    <location>
        <begin position="592"/>
        <end position="619"/>
    </location>
</feature>
<evidence type="ECO:0000259" key="8">
    <source>
        <dbReference type="PROSITE" id="PS50893"/>
    </source>
</evidence>
<evidence type="ECO:0000313" key="9">
    <source>
        <dbReference type="EMBL" id="CAG6649234.1"/>
    </source>
</evidence>
<accession>A0A8D8W901</accession>
<evidence type="ECO:0000256" key="5">
    <source>
        <dbReference type="ARBA" id="ARBA00022989"/>
    </source>
</evidence>
<dbReference type="GO" id="GO:0140359">
    <property type="term" value="F:ABC-type transporter activity"/>
    <property type="evidence" value="ECO:0007669"/>
    <property type="project" value="InterPro"/>
</dbReference>
<dbReference type="InterPro" id="IPR003439">
    <property type="entry name" value="ABC_transporter-like_ATP-bd"/>
</dbReference>
<dbReference type="Pfam" id="PF00005">
    <property type="entry name" value="ABC_tran"/>
    <property type="match status" value="1"/>
</dbReference>
<evidence type="ECO:0000256" key="4">
    <source>
        <dbReference type="ARBA" id="ARBA00022840"/>
    </source>
</evidence>
<dbReference type="Gene3D" id="3.40.50.300">
    <property type="entry name" value="P-loop containing nucleotide triphosphate hydrolases"/>
    <property type="match status" value="1"/>
</dbReference>
<evidence type="ECO:0000256" key="2">
    <source>
        <dbReference type="ARBA" id="ARBA00022692"/>
    </source>
</evidence>
<sequence>MEVKSAGNVKAAVLMRGAYKKYGKGPNILKNFSMTIPKNKIYGLLGSSGCGKTTLLKCLVGALDLDYGDIDLIVTSRKQIGFMPQETALFEEFTIAETFQFYAKLYRISGEQFRAKMKEMQAVLDLPPDHRTCSTLSGGQVRRVSIAVTLLHTPSLVILDEPTSGLDPMLAHQFWQYLQRMSVAGQTIIITTHYIEEARQADIVGLMRKGSLLAEDPPEKLMTQYNVDSLEDVFLRLCHKQNETEEKEPDYKIPFQDPYRHEKNSLAMFWPHTKAIIFKNMKWVQRNFIMFMLLSFVLCVACIFESNECLKNTPPMRLGVVNHGLNRNCSAQYLLDTPTYLLDTKRSLFDTSTSLFDTSTSILDPSSSLFDTSTSVDGLDTTQTALFNTPTSLDGLDTSSRCGVNDTVDFSCHFVDMWKSQVRDISVHVYDDMSQAMAQAKSRYLVSVIEFPFNFTRGVLTRFQDGMSADENLLKTASADIRLDSTDFMAVYMIEQNIRDVLGKVFQNYLTSCNYSAKVAELPPMNINKEEFLGEGVVLEPHDYTTHVALSCMVGLSYLCPIILLTMSLCLEKVTGAYTRCIISGVRFVEILAAYTLVIMLFTFFNVIAMGFVQFVIYGKPYGNLWLTGLLLNMIGLTGTFFGFVVVIVTRTLVESAGLCIITSVSCYTFTGFIYPIEAAMFPQVRYISTAVLPNTLALKSLFAIVWKNASIFNKQVYLGFFICAAHSLFYAGVIYWLLRYKKSL</sequence>
<dbReference type="PANTHER" id="PTHR43038:SF3">
    <property type="entry name" value="ABC TRANSPORTER G FAMILY MEMBER 20 ISOFORM X1"/>
    <property type="match status" value="1"/>
</dbReference>
<keyword evidence="3" id="KW-0547">Nucleotide-binding</keyword>
<dbReference type="GO" id="GO:0005524">
    <property type="term" value="F:ATP binding"/>
    <property type="evidence" value="ECO:0007669"/>
    <property type="project" value="UniProtKB-KW"/>
</dbReference>
<dbReference type="SUPFAM" id="SSF52540">
    <property type="entry name" value="P-loop containing nucleoside triphosphate hydrolases"/>
    <property type="match status" value="1"/>
</dbReference>
<dbReference type="SMART" id="SM00382">
    <property type="entry name" value="AAA"/>
    <property type="match status" value="1"/>
</dbReference>
<dbReference type="AlphaFoldDB" id="A0A8D8W901"/>
<feature type="transmembrane region" description="Helical" evidence="7">
    <location>
        <begin position="656"/>
        <end position="675"/>
    </location>
</feature>
<keyword evidence="2 7" id="KW-0812">Transmembrane</keyword>
<dbReference type="InterPro" id="IPR013525">
    <property type="entry name" value="ABC2_TM"/>
</dbReference>
<comment type="subcellular location">
    <subcellularLocation>
        <location evidence="1">Membrane</location>
        <topology evidence="1">Multi-pass membrane protein</topology>
    </subcellularLocation>
</comment>
<dbReference type="PROSITE" id="PS50893">
    <property type="entry name" value="ABC_TRANSPORTER_2"/>
    <property type="match status" value="1"/>
</dbReference>
<dbReference type="GO" id="GO:0016887">
    <property type="term" value="F:ATP hydrolysis activity"/>
    <property type="evidence" value="ECO:0007669"/>
    <property type="project" value="InterPro"/>
</dbReference>
<feature type="transmembrane region" description="Helical" evidence="7">
    <location>
        <begin position="719"/>
        <end position="739"/>
    </location>
</feature>
<organism evidence="9">
    <name type="scientific">Cacopsylla melanoneura</name>
    <dbReference type="NCBI Taxonomy" id="428564"/>
    <lineage>
        <taxon>Eukaryota</taxon>
        <taxon>Metazoa</taxon>
        <taxon>Ecdysozoa</taxon>
        <taxon>Arthropoda</taxon>
        <taxon>Hexapoda</taxon>
        <taxon>Insecta</taxon>
        <taxon>Pterygota</taxon>
        <taxon>Neoptera</taxon>
        <taxon>Paraneoptera</taxon>
        <taxon>Hemiptera</taxon>
        <taxon>Sternorrhyncha</taxon>
        <taxon>Psylloidea</taxon>
        <taxon>Psyllidae</taxon>
        <taxon>Psyllinae</taxon>
        <taxon>Cacopsylla</taxon>
    </lineage>
</organism>
<reference evidence="9" key="1">
    <citation type="submission" date="2021-05" db="EMBL/GenBank/DDBJ databases">
        <authorList>
            <person name="Alioto T."/>
            <person name="Alioto T."/>
            <person name="Gomez Garrido J."/>
        </authorList>
    </citation>
    <scope>NUCLEOTIDE SEQUENCE</scope>
</reference>
<dbReference type="EMBL" id="HBUF01156528">
    <property type="protein sequence ID" value="CAG6649234.1"/>
    <property type="molecule type" value="Transcribed_RNA"/>
</dbReference>
<dbReference type="Pfam" id="PF12698">
    <property type="entry name" value="ABC2_membrane_3"/>
    <property type="match status" value="1"/>
</dbReference>
<feature type="domain" description="ABC transporter" evidence="8">
    <location>
        <begin position="13"/>
        <end position="234"/>
    </location>
</feature>
<feature type="transmembrane region" description="Helical" evidence="7">
    <location>
        <begin position="548"/>
        <end position="571"/>
    </location>
</feature>
<evidence type="ECO:0000256" key="7">
    <source>
        <dbReference type="SAM" id="Phobius"/>
    </source>
</evidence>
<dbReference type="GO" id="GO:0016020">
    <property type="term" value="C:membrane"/>
    <property type="evidence" value="ECO:0007669"/>
    <property type="project" value="UniProtKB-SubCell"/>
</dbReference>
<keyword evidence="6 7" id="KW-0472">Membrane</keyword>
<proteinExistence type="predicted"/>
<evidence type="ECO:0000256" key="1">
    <source>
        <dbReference type="ARBA" id="ARBA00004141"/>
    </source>
</evidence>
<evidence type="ECO:0000256" key="3">
    <source>
        <dbReference type="ARBA" id="ARBA00022741"/>
    </source>
</evidence>
<dbReference type="InterPro" id="IPR003593">
    <property type="entry name" value="AAA+_ATPase"/>
</dbReference>
<protein>
    <submittedName>
        <fullName evidence="9">ABC transporter G family member 20</fullName>
    </submittedName>
</protein>